<feature type="non-terminal residue" evidence="1">
    <location>
        <position position="68"/>
    </location>
</feature>
<evidence type="ECO:0000313" key="1">
    <source>
        <dbReference type="EMBL" id="CEK99176.1"/>
    </source>
</evidence>
<dbReference type="EMBL" id="HACG01052305">
    <property type="protein sequence ID" value="CEK99176.1"/>
    <property type="molecule type" value="Transcribed_RNA"/>
</dbReference>
<dbReference type="AlphaFoldDB" id="A0A0B7C3G1"/>
<sequence length="68" mass="7791">FHNNGTPTAESIAISTYSVAPAYTLISFQFNDEFFKQISGVAMDTKKEPSYAWLFMSYLKHQVLNTYE</sequence>
<proteinExistence type="predicted"/>
<protein>
    <submittedName>
        <fullName evidence="1">Uncharacterized protein</fullName>
    </submittedName>
</protein>
<feature type="non-terminal residue" evidence="1">
    <location>
        <position position="1"/>
    </location>
</feature>
<gene>
    <name evidence="1" type="primary">ORF220607</name>
</gene>
<accession>A0A0B7C3G1</accession>
<name>A0A0B7C3G1_9EUPU</name>
<reference evidence="1" key="1">
    <citation type="submission" date="2014-12" db="EMBL/GenBank/DDBJ databases">
        <title>Insight into the proteome of Arion vulgaris.</title>
        <authorList>
            <person name="Aradska J."/>
            <person name="Bulat T."/>
            <person name="Smidak R."/>
            <person name="Sarate P."/>
            <person name="Gangsoo J."/>
            <person name="Sialana F."/>
            <person name="Bilban M."/>
            <person name="Lubec G."/>
        </authorList>
    </citation>
    <scope>NUCLEOTIDE SEQUENCE</scope>
    <source>
        <tissue evidence="1">Skin</tissue>
    </source>
</reference>
<organism evidence="1">
    <name type="scientific">Arion vulgaris</name>
    <dbReference type="NCBI Taxonomy" id="1028688"/>
    <lineage>
        <taxon>Eukaryota</taxon>
        <taxon>Metazoa</taxon>
        <taxon>Spiralia</taxon>
        <taxon>Lophotrochozoa</taxon>
        <taxon>Mollusca</taxon>
        <taxon>Gastropoda</taxon>
        <taxon>Heterobranchia</taxon>
        <taxon>Euthyneura</taxon>
        <taxon>Panpulmonata</taxon>
        <taxon>Eupulmonata</taxon>
        <taxon>Stylommatophora</taxon>
        <taxon>Helicina</taxon>
        <taxon>Arionoidea</taxon>
        <taxon>Arionidae</taxon>
        <taxon>Arion</taxon>
    </lineage>
</organism>